<feature type="transmembrane region" description="Helical" evidence="5">
    <location>
        <begin position="300"/>
        <end position="319"/>
    </location>
</feature>
<feature type="region of interest" description="Disordered" evidence="4">
    <location>
        <begin position="473"/>
        <end position="515"/>
    </location>
</feature>
<feature type="transmembrane region" description="Helical" evidence="5">
    <location>
        <begin position="159"/>
        <end position="179"/>
    </location>
</feature>
<keyword evidence="5" id="KW-0472">Membrane</keyword>
<feature type="transmembrane region" description="Helical" evidence="5">
    <location>
        <begin position="124"/>
        <end position="147"/>
    </location>
</feature>
<dbReference type="Gene3D" id="1.20.1250.20">
    <property type="entry name" value="MFS general substrate transporter like domains"/>
    <property type="match status" value="2"/>
</dbReference>
<feature type="transmembrane region" description="Helical" evidence="5">
    <location>
        <begin position="191"/>
        <end position="212"/>
    </location>
</feature>
<dbReference type="GO" id="GO:0032934">
    <property type="term" value="F:sterol binding"/>
    <property type="evidence" value="ECO:0007669"/>
    <property type="project" value="TreeGrafter"/>
</dbReference>
<comment type="subcellular location">
    <subcellularLocation>
        <location evidence="1">Membrane</location>
        <topology evidence="1">Multi-pass membrane protein</topology>
    </subcellularLocation>
</comment>
<dbReference type="EMBL" id="MVBO01000073">
    <property type="protein sequence ID" value="OZJ03686.1"/>
    <property type="molecule type" value="Genomic_DNA"/>
</dbReference>
<feature type="transmembrane region" description="Helical" evidence="5">
    <location>
        <begin position="325"/>
        <end position="344"/>
    </location>
</feature>
<dbReference type="InterPro" id="IPR011701">
    <property type="entry name" value="MFS"/>
</dbReference>
<evidence type="ECO:0000256" key="1">
    <source>
        <dbReference type="ARBA" id="ARBA00004141"/>
    </source>
</evidence>
<dbReference type="Pfam" id="PF01237">
    <property type="entry name" value="Oxysterol_BP"/>
    <property type="match status" value="1"/>
</dbReference>
<evidence type="ECO:0000256" key="4">
    <source>
        <dbReference type="SAM" id="MobiDB-lite"/>
    </source>
</evidence>
<evidence type="ECO:0000313" key="8">
    <source>
        <dbReference type="Proteomes" id="UP000242875"/>
    </source>
</evidence>
<evidence type="ECO:0000313" key="7">
    <source>
        <dbReference type="EMBL" id="OZJ03686.1"/>
    </source>
</evidence>
<dbReference type="Gene3D" id="2.40.160.120">
    <property type="match status" value="1"/>
</dbReference>
<feature type="transmembrane region" description="Helical" evidence="5">
    <location>
        <begin position="100"/>
        <end position="118"/>
    </location>
</feature>
<feature type="transmembrane region" description="Helical" evidence="5">
    <location>
        <begin position="364"/>
        <end position="384"/>
    </location>
</feature>
<dbReference type="GO" id="GO:0022857">
    <property type="term" value="F:transmembrane transporter activity"/>
    <property type="evidence" value="ECO:0007669"/>
    <property type="project" value="InterPro"/>
</dbReference>
<feature type="transmembrane region" description="Helical" evidence="5">
    <location>
        <begin position="404"/>
        <end position="424"/>
    </location>
</feature>
<dbReference type="SUPFAM" id="SSF103473">
    <property type="entry name" value="MFS general substrate transporter"/>
    <property type="match status" value="1"/>
</dbReference>
<dbReference type="InterPro" id="IPR036259">
    <property type="entry name" value="MFS_trans_sf"/>
</dbReference>
<dbReference type="InterPro" id="IPR020846">
    <property type="entry name" value="MFS_dom"/>
</dbReference>
<reference evidence="7 8" key="1">
    <citation type="journal article" date="2017" name="Mycologia">
        <title>Bifiguratus adelaidae, gen. et sp. nov., a new member of Mucoromycotina in endophytic and soil-dwelling habitats.</title>
        <authorList>
            <person name="Torres-Cruz T.J."/>
            <person name="Billingsley Tobias T.L."/>
            <person name="Almatruk M."/>
            <person name="Hesse C."/>
            <person name="Kuske C.R."/>
            <person name="Desiro A."/>
            <person name="Benucci G.M."/>
            <person name="Bonito G."/>
            <person name="Stajich J.E."/>
            <person name="Dunlap C."/>
            <person name="Arnold A.E."/>
            <person name="Porras-Alfaro A."/>
        </authorList>
    </citation>
    <scope>NUCLEOTIDE SEQUENCE [LARGE SCALE GENOMIC DNA]</scope>
    <source>
        <strain evidence="7 8">AZ0501</strain>
    </source>
</reference>
<dbReference type="Proteomes" id="UP000242875">
    <property type="component" value="Unassembled WGS sequence"/>
</dbReference>
<comment type="similarity">
    <text evidence="2 3">Belongs to the OSBP family.</text>
</comment>
<sequence length="942" mass="103289">MSDYGSYSLGGAGGEHSNSSGGGDKKQQVMDQVRSELALANAQELINNYYVDASGSSASIISPSQAQNKALIAFVGTLGYGLTWEGSIFVSPLMARTKDFKWITVPGAILMSAGYALAGSSTQLWHLALTQGLIFGIGGSMVYFPALSVAPEYFERRRGAAMGFILSGAGMGGLIWSPVAGLLLDRLGARWALRTIGLLNLAISLPIALCAVPSRYTVWRPTLVNVNIARKPAFILQSVAACLQASGNAIPLNFVPAFSVALGYSAGFGAILLSVSNGVNSVSRIFMGLVGDSVGRQNTIIINSIGAALSVLVLWFLTVTSGANGLWIAFVILYGILAGGYNELFPTTVAEVFGTQAYASVNGFLYFVRGVGVLFGSPVAGAIVRRSPTDSSGSTSFHDFKWLVWYNGLLLLVTGVCVMGVRGFDALEKASKDTNIYVTQSSRQCDIPASWCKKSKSKFLVSGWSQKMEVQITTYREDPPGSKRSVTPKLPKTDSDISASDADDYSEHSMDSEQRHRVENGEFYEVDIGEDVKSDNKSQIIAALKLLKKFVGVKDIVSLRISLPAQLLEPIGNLEYWNYNDRPDYFAAMDTSDDPLERMLGVIRWLYTKDLKFATGKIIKPYNSILGEQFFCHWDVVEPQSDDHGNIKASMLSSEEGKARQMELNTTEDQEKVRVICINEQISHHPPVSAFHMACPKRGIEACGFDHITARFTGTTFKVGPGERNKGIYVTLRNRDDEEYQCTHPNASVAGWLRGHLYAAVADSTIVNCPRTGLRAVLEYKEERWLGKARFAIEGKIYKVNPKDESATATSFRQIPKKTTILAAINGSWRGEIKAKRLDTDEERLLLDMRTLECVPKVVKPIEEQDEMESRRIWNSVTTKILAHEFSQATKAKQAIEERQRQLAAERKQRNQAFVPIYFEEPVVDGKPVLTSQGKSKVAAMS</sequence>
<dbReference type="PROSITE" id="PS01013">
    <property type="entry name" value="OSBP"/>
    <property type="match status" value="1"/>
</dbReference>
<dbReference type="InterPro" id="IPR037239">
    <property type="entry name" value="OSBP_sf"/>
</dbReference>
<feature type="compositionally biased region" description="Basic and acidic residues" evidence="4">
    <location>
        <begin position="505"/>
        <end position="515"/>
    </location>
</feature>
<organism evidence="7 8">
    <name type="scientific">Bifiguratus adelaidae</name>
    <dbReference type="NCBI Taxonomy" id="1938954"/>
    <lineage>
        <taxon>Eukaryota</taxon>
        <taxon>Fungi</taxon>
        <taxon>Fungi incertae sedis</taxon>
        <taxon>Mucoromycota</taxon>
        <taxon>Mucoromycotina</taxon>
        <taxon>Endogonomycetes</taxon>
        <taxon>Endogonales</taxon>
        <taxon>Endogonales incertae sedis</taxon>
        <taxon>Bifiguratus</taxon>
    </lineage>
</organism>
<feature type="transmembrane region" description="Helical" evidence="5">
    <location>
        <begin position="257"/>
        <end position="279"/>
    </location>
</feature>
<dbReference type="PANTHER" id="PTHR10972">
    <property type="entry name" value="OXYSTEROL-BINDING PROTEIN-RELATED"/>
    <property type="match status" value="1"/>
</dbReference>
<comment type="caution">
    <text evidence="7">The sequence shown here is derived from an EMBL/GenBank/DDBJ whole genome shotgun (WGS) entry which is preliminary data.</text>
</comment>
<protein>
    <recommendedName>
        <fullName evidence="6">Major facilitator superfamily (MFS) profile domain-containing protein</fullName>
    </recommendedName>
</protein>
<evidence type="ECO:0000256" key="2">
    <source>
        <dbReference type="ARBA" id="ARBA00008842"/>
    </source>
</evidence>
<keyword evidence="5" id="KW-0812">Transmembrane</keyword>
<dbReference type="Gene3D" id="3.30.70.3490">
    <property type="match status" value="1"/>
</dbReference>
<dbReference type="GO" id="GO:0005829">
    <property type="term" value="C:cytosol"/>
    <property type="evidence" value="ECO:0007669"/>
    <property type="project" value="TreeGrafter"/>
</dbReference>
<feature type="region of interest" description="Disordered" evidence="4">
    <location>
        <begin position="1"/>
        <end position="27"/>
    </location>
</feature>
<proteinExistence type="inferred from homology"/>
<evidence type="ECO:0000259" key="6">
    <source>
        <dbReference type="PROSITE" id="PS50850"/>
    </source>
</evidence>
<dbReference type="Pfam" id="PF07690">
    <property type="entry name" value="MFS_1"/>
    <property type="match status" value="1"/>
</dbReference>
<dbReference type="GO" id="GO:0016020">
    <property type="term" value="C:membrane"/>
    <property type="evidence" value="ECO:0007669"/>
    <property type="project" value="UniProtKB-SubCell"/>
</dbReference>
<evidence type="ECO:0000256" key="5">
    <source>
        <dbReference type="SAM" id="Phobius"/>
    </source>
</evidence>
<evidence type="ECO:0000256" key="3">
    <source>
        <dbReference type="RuleBase" id="RU003844"/>
    </source>
</evidence>
<dbReference type="OrthoDB" id="14833at2759"/>
<keyword evidence="5" id="KW-1133">Transmembrane helix</keyword>
<dbReference type="PROSITE" id="PS50850">
    <property type="entry name" value="MFS"/>
    <property type="match status" value="1"/>
</dbReference>
<dbReference type="InterPro" id="IPR000648">
    <property type="entry name" value="Oxysterol-bd"/>
</dbReference>
<dbReference type="SUPFAM" id="SSF144000">
    <property type="entry name" value="Oxysterol-binding protein-like"/>
    <property type="match status" value="1"/>
</dbReference>
<accession>A0A261XZ94</accession>
<keyword evidence="8" id="KW-1185">Reference proteome</keyword>
<dbReference type="InterPro" id="IPR018494">
    <property type="entry name" value="Oxysterol-bd_CS"/>
</dbReference>
<feature type="domain" description="Major facilitator superfamily (MFS) profile" evidence="6">
    <location>
        <begin position="1"/>
        <end position="432"/>
    </location>
</feature>
<dbReference type="PANTHER" id="PTHR10972:SF212">
    <property type="entry name" value="OXYSTEROL-BINDING PROTEIN-LIKE PROTEIN 1"/>
    <property type="match status" value="1"/>
</dbReference>
<gene>
    <name evidence="7" type="ORF">BZG36_03500</name>
</gene>
<name>A0A261XZ94_9FUNG</name>
<dbReference type="AlphaFoldDB" id="A0A261XZ94"/>